<dbReference type="PROSITE" id="PS50931">
    <property type="entry name" value="HTH_LYSR"/>
    <property type="match status" value="1"/>
</dbReference>
<dbReference type="PANTHER" id="PTHR30537">
    <property type="entry name" value="HTH-TYPE TRANSCRIPTIONAL REGULATOR"/>
    <property type="match status" value="1"/>
</dbReference>
<keyword evidence="4" id="KW-0804">Transcription</keyword>
<evidence type="ECO:0000256" key="2">
    <source>
        <dbReference type="ARBA" id="ARBA00023015"/>
    </source>
</evidence>
<evidence type="ECO:0000256" key="1">
    <source>
        <dbReference type="ARBA" id="ARBA00009437"/>
    </source>
</evidence>
<evidence type="ECO:0000256" key="3">
    <source>
        <dbReference type="ARBA" id="ARBA00023125"/>
    </source>
</evidence>
<dbReference type="Pfam" id="PF03466">
    <property type="entry name" value="LysR_substrate"/>
    <property type="match status" value="1"/>
</dbReference>
<dbReference type="Gene3D" id="1.10.10.10">
    <property type="entry name" value="Winged helix-like DNA-binding domain superfamily/Winged helix DNA-binding domain"/>
    <property type="match status" value="1"/>
</dbReference>
<evidence type="ECO:0000313" key="6">
    <source>
        <dbReference type="EMBL" id="MFG6446749.1"/>
    </source>
</evidence>
<keyword evidence="3" id="KW-0238">DNA-binding</keyword>
<sequence length="331" mass="37302">MNQHLRTRPLTLNTLRAFEAVARLLNFRAAAEELHLTQSAVSRQIQSLEQELGVPLFVRGTRHVALTKDGQLLHTQVQPLLHRLDTTVHHIRRRSTRRIINLSTFASFASLWLIPRLEAFQRIHPDVDIRISANDSLDDMEGGELDLALRYIASGRLPAGSIALFGEVLTPVCSPWLLDQAQRGQIPPLQRVPDLAAHTLAEEEAHLPGATYLSWRYWLTQRGHPQLQPRRWMYLNFTYQQVQAAMSGQAVAMARLALVHDSLQRSELVEPFGLSGRVQCPARYGLLLSERGRSCPDVARFVQWLQDQALQTRSALGEIQRDSEDGLGGEG</sequence>
<dbReference type="CDD" id="cd08432">
    <property type="entry name" value="PBP2_GcdR_TrpI_HvrB_AmpR_like"/>
    <property type="match status" value="1"/>
</dbReference>
<accession>A0ABW7FQY5</accession>
<dbReference type="SUPFAM" id="SSF53850">
    <property type="entry name" value="Periplasmic binding protein-like II"/>
    <property type="match status" value="1"/>
</dbReference>
<keyword evidence="7" id="KW-1185">Reference proteome</keyword>
<evidence type="ECO:0000313" key="7">
    <source>
        <dbReference type="Proteomes" id="UP001606099"/>
    </source>
</evidence>
<dbReference type="InterPro" id="IPR005119">
    <property type="entry name" value="LysR_subst-bd"/>
</dbReference>
<gene>
    <name evidence="6" type="ORF">ACG0Z6_00680</name>
</gene>
<dbReference type="Pfam" id="PF00126">
    <property type="entry name" value="HTH_1"/>
    <property type="match status" value="1"/>
</dbReference>
<dbReference type="EMBL" id="JBIGHZ010000001">
    <property type="protein sequence ID" value="MFG6446749.1"/>
    <property type="molecule type" value="Genomic_DNA"/>
</dbReference>
<dbReference type="Proteomes" id="UP001606099">
    <property type="component" value="Unassembled WGS sequence"/>
</dbReference>
<reference evidence="6 7" key="1">
    <citation type="submission" date="2024-08" db="EMBL/GenBank/DDBJ databases">
        <authorList>
            <person name="Lu H."/>
        </authorList>
    </citation>
    <scope>NUCLEOTIDE SEQUENCE [LARGE SCALE GENOMIC DNA]</scope>
    <source>
        <strain evidence="6 7">BYS180W</strain>
    </source>
</reference>
<comment type="similarity">
    <text evidence="1">Belongs to the LysR transcriptional regulatory family.</text>
</comment>
<proteinExistence type="inferred from homology"/>
<keyword evidence="2" id="KW-0805">Transcription regulation</keyword>
<evidence type="ECO:0000256" key="4">
    <source>
        <dbReference type="ARBA" id="ARBA00023163"/>
    </source>
</evidence>
<protein>
    <submittedName>
        <fullName evidence="6">LysR family transcriptional regulator</fullName>
    </submittedName>
</protein>
<dbReference type="Gene3D" id="3.40.190.10">
    <property type="entry name" value="Periplasmic binding protein-like II"/>
    <property type="match status" value="2"/>
</dbReference>
<dbReference type="InterPro" id="IPR036390">
    <property type="entry name" value="WH_DNA-bd_sf"/>
</dbReference>
<comment type="caution">
    <text evidence="6">The sequence shown here is derived from an EMBL/GenBank/DDBJ whole genome shotgun (WGS) entry which is preliminary data.</text>
</comment>
<dbReference type="RefSeq" id="WP_394457848.1">
    <property type="nucleotide sequence ID" value="NZ_JBIGHZ010000001.1"/>
</dbReference>
<dbReference type="InterPro" id="IPR058163">
    <property type="entry name" value="LysR-type_TF_proteobact-type"/>
</dbReference>
<dbReference type="PANTHER" id="PTHR30537:SF74">
    <property type="entry name" value="HTH-TYPE TRANSCRIPTIONAL REGULATOR TRPI"/>
    <property type="match status" value="1"/>
</dbReference>
<name>A0ABW7FQY5_9BURK</name>
<dbReference type="PRINTS" id="PR00039">
    <property type="entry name" value="HTHLYSR"/>
</dbReference>
<evidence type="ECO:0000259" key="5">
    <source>
        <dbReference type="PROSITE" id="PS50931"/>
    </source>
</evidence>
<organism evidence="6 7">
    <name type="scientific">Roseateles rivi</name>
    <dbReference type="NCBI Taxonomy" id="3299028"/>
    <lineage>
        <taxon>Bacteria</taxon>
        <taxon>Pseudomonadati</taxon>
        <taxon>Pseudomonadota</taxon>
        <taxon>Betaproteobacteria</taxon>
        <taxon>Burkholderiales</taxon>
        <taxon>Sphaerotilaceae</taxon>
        <taxon>Roseateles</taxon>
    </lineage>
</organism>
<dbReference type="InterPro" id="IPR000847">
    <property type="entry name" value="LysR_HTH_N"/>
</dbReference>
<dbReference type="SUPFAM" id="SSF46785">
    <property type="entry name" value="Winged helix' DNA-binding domain"/>
    <property type="match status" value="1"/>
</dbReference>
<dbReference type="InterPro" id="IPR036388">
    <property type="entry name" value="WH-like_DNA-bd_sf"/>
</dbReference>
<feature type="domain" description="HTH lysR-type" evidence="5">
    <location>
        <begin position="10"/>
        <end position="67"/>
    </location>
</feature>